<name>A0A2T0BGY2_9CLOT</name>
<dbReference type="OrthoDB" id="1933944at2"/>
<dbReference type="EMBL" id="PVXQ01000009">
    <property type="protein sequence ID" value="PRR83134.1"/>
    <property type="molecule type" value="Genomic_DNA"/>
</dbReference>
<dbReference type="RefSeq" id="WP_106059175.1">
    <property type="nucleotide sequence ID" value="NZ_PVXQ01000009.1"/>
</dbReference>
<gene>
    <name evidence="1" type="ORF">CLVI_11700</name>
</gene>
<keyword evidence="2" id="KW-1185">Reference proteome</keyword>
<proteinExistence type="predicted"/>
<protein>
    <recommendedName>
        <fullName evidence="3">Helicase C-terminal domain-containing protein</fullName>
    </recommendedName>
</protein>
<reference evidence="1 2" key="1">
    <citation type="submission" date="2018-03" db="EMBL/GenBank/DDBJ databases">
        <title>Genome sequence of Clostridium vincentii DSM 10228.</title>
        <authorList>
            <person name="Poehlein A."/>
            <person name="Daniel R."/>
        </authorList>
    </citation>
    <scope>NUCLEOTIDE SEQUENCE [LARGE SCALE GENOMIC DNA]</scope>
    <source>
        <strain evidence="1 2">DSM 10228</strain>
    </source>
</reference>
<accession>A0A2T0BGY2</accession>
<organism evidence="1 2">
    <name type="scientific">Clostridium vincentii</name>
    <dbReference type="NCBI Taxonomy" id="52704"/>
    <lineage>
        <taxon>Bacteria</taxon>
        <taxon>Bacillati</taxon>
        <taxon>Bacillota</taxon>
        <taxon>Clostridia</taxon>
        <taxon>Eubacteriales</taxon>
        <taxon>Clostridiaceae</taxon>
        <taxon>Clostridium</taxon>
    </lineage>
</organism>
<dbReference type="Proteomes" id="UP000239471">
    <property type="component" value="Unassembled WGS sequence"/>
</dbReference>
<evidence type="ECO:0000313" key="2">
    <source>
        <dbReference type="Proteomes" id="UP000239471"/>
    </source>
</evidence>
<evidence type="ECO:0000313" key="1">
    <source>
        <dbReference type="EMBL" id="PRR83134.1"/>
    </source>
</evidence>
<evidence type="ECO:0008006" key="3">
    <source>
        <dbReference type="Google" id="ProtNLM"/>
    </source>
</evidence>
<dbReference type="AlphaFoldDB" id="A0A2T0BGY2"/>
<sequence length="338" mass="39652">MNKKDVLNYGELDFAVKKIAQWYKKKVKCLSIITAPYNSTLIFIDIILDVIKEGRRVLYVCGSDRGNKELIEGLEKTKTTITYGHLEEEQENNNINFIHYNNLSKVEVKYELVIFDDISNNSLLTKKSLREMYQFSCSLGERGILYSIDNVSPLGDSFELIPMYVNKPFVEPRFITTRIDLKKDIPYSLYDYLKWFRNQKKRVVLFVPDSEKLALVYEYYKNKLNMDGARIMMISKKDDRKAKKCCLKIKDKAIFIITDYMEVSLEDSMIEGAIVLFADDKNYSYKKLMYICGNIGRINKILPEVLFVSRDITEAMDNVKNMGREFNKMIWEKRLIKS</sequence>
<comment type="caution">
    <text evidence="1">The sequence shown here is derived from an EMBL/GenBank/DDBJ whole genome shotgun (WGS) entry which is preliminary data.</text>
</comment>